<evidence type="ECO:0000256" key="2">
    <source>
        <dbReference type="ARBA" id="ARBA00022679"/>
    </source>
</evidence>
<reference evidence="7" key="1">
    <citation type="journal article" date="2014" name="Front. Microbiol.">
        <title>High frequency of phylogenetically diverse reductive dehalogenase-homologous genes in deep subseafloor sedimentary metagenomes.</title>
        <authorList>
            <person name="Kawai M."/>
            <person name="Futagami T."/>
            <person name="Toyoda A."/>
            <person name="Takaki Y."/>
            <person name="Nishi S."/>
            <person name="Hori S."/>
            <person name="Arai W."/>
            <person name="Tsubouchi T."/>
            <person name="Morono Y."/>
            <person name="Uchiyama I."/>
            <person name="Ito T."/>
            <person name="Fujiyama A."/>
            <person name="Inagaki F."/>
            <person name="Takami H."/>
        </authorList>
    </citation>
    <scope>NUCLEOTIDE SEQUENCE</scope>
    <source>
        <strain evidence="7">Expedition CK06-06</strain>
    </source>
</reference>
<dbReference type="Gene3D" id="1.10.510.10">
    <property type="entry name" value="Transferase(Phosphotransferase) domain 1"/>
    <property type="match status" value="1"/>
</dbReference>
<dbReference type="EMBL" id="BARS01028937">
    <property type="protein sequence ID" value="GAF99974.1"/>
    <property type="molecule type" value="Genomic_DNA"/>
</dbReference>
<dbReference type="PROSITE" id="PS00108">
    <property type="entry name" value="PROTEIN_KINASE_ST"/>
    <property type="match status" value="1"/>
</dbReference>
<evidence type="ECO:0000256" key="1">
    <source>
        <dbReference type="ARBA" id="ARBA00022527"/>
    </source>
</evidence>
<keyword evidence="4" id="KW-0418">Kinase</keyword>
<keyword evidence="5" id="KW-0067">ATP-binding</keyword>
<sequence length="168" mass="18375">APQIKHVIVNAANGLHHAHENGVFHRDVKPENIMIVPKTGVTKLMDFGIARLVESNMTATGSVLGTPAYMAPEQVTGQKVDARSDVFSLGVVLFELLVGERPFGGSKITEVMFAILRDETPRPSTANAERKVSPEWDPIVLKTLSKKPEDRYQTASEFADAVRAVRAK</sequence>
<evidence type="ECO:0000313" key="7">
    <source>
        <dbReference type="EMBL" id="GAF99974.1"/>
    </source>
</evidence>
<comment type="caution">
    <text evidence="7">The sequence shown here is derived from an EMBL/GenBank/DDBJ whole genome shotgun (WGS) entry which is preliminary data.</text>
</comment>
<dbReference type="InterPro" id="IPR000719">
    <property type="entry name" value="Prot_kinase_dom"/>
</dbReference>
<organism evidence="7">
    <name type="scientific">marine sediment metagenome</name>
    <dbReference type="NCBI Taxonomy" id="412755"/>
    <lineage>
        <taxon>unclassified sequences</taxon>
        <taxon>metagenomes</taxon>
        <taxon>ecological metagenomes</taxon>
    </lineage>
</organism>
<dbReference type="Pfam" id="PF00069">
    <property type="entry name" value="Pkinase"/>
    <property type="match status" value="1"/>
</dbReference>
<dbReference type="SMART" id="SM00220">
    <property type="entry name" value="S_TKc"/>
    <property type="match status" value="1"/>
</dbReference>
<feature type="domain" description="Protein kinase" evidence="6">
    <location>
        <begin position="1"/>
        <end position="163"/>
    </location>
</feature>
<dbReference type="GO" id="GO:0004674">
    <property type="term" value="F:protein serine/threonine kinase activity"/>
    <property type="evidence" value="ECO:0007669"/>
    <property type="project" value="UniProtKB-KW"/>
</dbReference>
<keyword evidence="2" id="KW-0808">Transferase</keyword>
<keyword evidence="1" id="KW-0723">Serine/threonine-protein kinase</keyword>
<dbReference type="FunFam" id="1.10.510.10:FF:000021">
    <property type="entry name" value="Serine/threonine protein kinase"/>
    <property type="match status" value="1"/>
</dbReference>
<gene>
    <name evidence="7" type="ORF">S01H1_45299</name>
</gene>
<dbReference type="CDD" id="cd14014">
    <property type="entry name" value="STKc_PknB_like"/>
    <property type="match status" value="1"/>
</dbReference>
<dbReference type="PROSITE" id="PS50011">
    <property type="entry name" value="PROTEIN_KINASE_DOM"/>
    <property type="match status" value="1"/>
</dbReference>
<dbReference type="GO" id="GO:0005524">
    <property type="term" value="F:ATP binding"/>
    <property type="evidence" value="ECO:0007669"/>
    <property type="project" value="UniProtKB-KW"/>
</dbReference>
<dbReference type="InterPro" id="IPR008271">
    <property type="entry name" value="Ser/Thr_kinase_AS"/>
</dbReference>
<feature type="non-terminal residue" evidence="7">
    <location>
        <position position="1"/>
    </location>
</feature>
<evidence type="ECO:0000256" key="4">
    <source>
        <dbReference type="ARBA" id="ARBA00022777"/>
    </source>
</evidence>
<name>X0U382_9ZZZZ</name>
<dbReference type="AlphaFoldDB" id="X0U382"/>
<dbReference type="PANTHER" id="PTHR43289:SF6">
    <property type="entry name" value="SERINE_THREONINE-PROTEIN KINASE NEKL-3"/>
    <property type="match status" value="1"/>
</dbReference>
<dbReference type="InterPro" id="IPR011009">
    <property type="entry name" value="Kinase-like_dom_sf"/>
</dbReference>
<dbReference type="PANTHER" id="PTHR43289">
    <property type="entry name" value="MITOGEN-ACTIVATED PROTEIN KINASE KINASE KINASE 20-RELATED"/>
    <property type="match status" value="1"/>
</dbReference>
<proteinExistence type="predicted"/>
<evidence type="ECO:0000256" key="3">
    <source>
        <dbReference type="ARBA" id="ARBA00022741"/>
    </source>
</evidence>
<accession>X0U382</accession>
<evidence type="ECO:0000259" key="6">
    <source>
        <dbReference type="PROSITE" id="PS50011"/>
    </source>
</evidence>
<dbReference type="SUPFAM" id="SSF56112">
    <property type="entry name" value="Protein kinase-like (PK-like)"/>
    <property type="match status" value="1"/>
</dbReference>
<evidence type="ECO:0000256" key="5">
    <source>
        <dbReference type="ARBA" id="ARBA00022840"/>
    </source>
</evidence>
<protein>
    <recommendedName>
        <fullName evidence="6">Protein kinase domain-containing protein</fullName>
    </recommendedName>
</protein>
<keyword evidence="3" id="KW-0547">Nucleotide-binding</keyword>